<proteinExistence type="predicted"/>
<evidence type="ECO:0008006" key="4">
    <source>
        <dbReference type="Google" id="ProtNLM"/>
    </source>
</evidence>
<dbReference type="OrthoDB" id="2745718at2759"/>
<dbReference type="GO" id="GO:0005886">
    <property type="term" value="C:plasma membrane"/>
    <property type="evidence" value="ECO:0007669"/>
    <property type="project" value="TreeGrafter"/>
</dbReference>
<dbReference type="Proteomes" id="UP000230002">
    <property type="component" value="Unassembled WGS sequence"/>
</dbReference>
<name>A0A2G8SLC5_9APHY</name>
<feature type="compositionally biased region" description="Basic and acidic residues" evidence="1">
    <location>
        <begin position="390"/>
        <end position="412"/>
    </location>
</feature>
<feature type="region of interest" description="Disordered" evidence="1">
    <location>
        <begin position="432"/>
        <end position="467"/>
    </location>
</feature>
<feature type="region of interest" description="Disordered" evidence="1">
    <location>
        <begin position="370"/>
        <end position="412"/>
    </location>
</feature>
<dbReference type="PANTHER" id="PTHR21068">
    <property type="entry name" value="SPARTIN"/>
    <property type="match status" value="1"/>
</dbReference>
<reference evidence="2 3" key="1">
    <citation type="journal article" date="2015" name="Sci. Rep.">
        <title>Chromosome-level genome map provides insights into diverse defense mechanisms in the medicinal fungus Ganoderma sinense.</title>
        <authorList>
            <person name="Zhu Y."/>
            <person name="Xu J."/>
            <person name="Sun C."/>
            <person name="Zhou S."/>
            <person name="Xu H."/>
            <person name="Nelson D.R."/>
            <person name="Qian J."/>
            <person name="Song J."/>
            <person name="Luo H."/>
            <person name="Xiang L."/>
            <person name="Li Y."/>
            <person name="Xu Z."/>
            <person name="Ji A."/>
            <person name="Wang L."/>
            <person name="Lu S."/>
            <person name="Hayward A."/>
            <person name="Sun W."/>
            <person name="Li X."/>
            <person name="Schwartz D.C."/>
            <person name="Wang Y."/>
            <person name="Chen S."/>
        </authorList>
    </citation>
    <scope>NUCLEOTIDE SEQUENCE [LARGE SCALE GENOMIC DNA]</scope>
    <source>
        <strain evidence="2 3">ZZ0214-1</strain>
    </source>
</reference>
<dbReference type="PANTHER" id="PTHR21068:SF43">
    <property type="entry name" value="SPARTIN"/>
    <property type="match status" value="1"/>
</dbReference>
<dbReference type="InterPro" id="IPR045036">
    <property type="entry name" value="Spartin-like"/>
</dbReference>
<evidence type="ECO:0000256" key="1">
    <source>
        <dbReference type="SAM" id="MobiDB-lite"/>
    </source>
</evidence>
<gene>
    <name evidence="2" type="ORF">GSI_03337</name>
</gene>
<sequence>MDETLVTIPGATAHHVLGHSSVTLGAGDLNLLPASAGPKHDLMLTVGSAGFSLHRDTMFGTLEGDSRAYVFSPEIEGVRGGYGVYKADSDSGGGDRFVKITLPEGVEEDDSRLSALQTKFEQVLIAHGLLQPGRSDPGKPEDEEAGAGGHHAAQHTAIALGDGTRGPEPLVTIPRCVAAQVLGEEIVILSEGTLSVVVVPDLKSGEEEEPVLTLTVGESAFLLYKNAAFGTLANDSRTYVFKPVSEGTDEGFVAIVLPDPDAADGASPNVTSLQNDLELVLVEYGLLKDGFDAVTDEVSRSLREGGSRTAQRIRKLRLRSASYELSNVAYSVSRGAERGMQSLADVAHGVSGAVLGAALVAGAVVTNALMPSEEQPGSPTRTTRPVEGMEDVKDSSQASEDGHLRNVQDYETRKANNGTSFVSAVVGAEVADGQNHLGPKAESVQDDLSSDQGQQRAENDKGDVIVA</sequence>
<protein>
    <recommendedName>
        <fullName evidence="4">Senescence domain-containing protein</fullName>
    </recommendedName>
</protein>
<organism evidence="2 3">
    <name type="scientific">Ganoderma sinense ZZ0214-1</name>
    <dbReference type="NCBI Taxonomy" id="1077348"/>
    <lineage>
        <taxon>Eukaryota</taxon>
        <taxon>Fungi</taxon>
        <taxon>Dikarya</taxon>
        <taxon>Basidiomycota</taxon>
        <taxon>Agaricomycotina</taxon>
        <taxon>Agaricomycetes</taxon>
        <taxon>Polyporales</taxon>
        <taxon>Polyporaceae</taxon>
        <taxon>Ganoderma</taxon>
    </lineage>
</organism>
<feature type="region of interest" description="Disordered" evidence="1">
    <location>
        <begin position="130"/>
        <end position="152"/>
    </location>
</feature>
<evidence type="ECO:0000313" key="3">
    <source>
        <dbReference type="Proteomes" id="UP000230002"/>
    </source>
</evidence>
<dbReference type="AlphaFoldDB" id="A0A2G8SLC5"/>
<feature type="compositionally biased region" description="Basic and acidic residues" evidence="1">
    <location>
        <begin position="457"/>
        <end position="467"/>
    </location>
</feature>
<dbReference type="EMBL" id="AYKW01000005">
    <property type="protein sequence ID" value="PIL34559.1"/>
    <property type="molecule type" value="Genomic_DNA"/>
</dbReference>
<evidence type="ECO:0000313" key="2">
    <source>
        <dbReference type="EMBL" id="PIL34559.1"/>
    </source>
</evidence>
<keyword evidence="3" id="KW-1185">Reference proteome</keyword>
<accession>A0A2G8SLC5</accession>
<comment type="caution">
    <text evidence="2">The sequence shown here is derived from an EMBL/GenBank/DDBJ whole genome shotgun (WGS) entry which is preliminary data.</text>
</comment>